<organism evidence="4 5">
    <name type="scientific">Gemmata algarum</name>
    <dbReference type="NCBI Taxonomy" id="2975278"/>
    <lineage>
        <taxon>Bacteria</taxon>
        <taxon>Pseudomonadati</taxon>
        <taxon>Planctomycetota</taxon>
        <taxon>Planctomycetia</taxon>
        <taxon>Gemmatales</taxon>
        <taxon>Gemmataceae</taxon>
        <taxon>Gemmata</taxon>
    </lineage>
</organism>
<evidence type="ECO:0000256" key="3">
    <source>
        <dbReference type="ARBA" id="ARBA00022723"/>
    </source>
</evidence>
<dbReference type="Pfam" id="PF01501">
    <property type="entry name" value="Glyco_transf_8"/>
    <property type="match status" value="1"/>
</dbReference>
<protein>
    <submittedName>
        <fullName evidence="4">Glycosyltransferase family 8 protein</fullName>
    </submittedName>
</protein>
<dbReference type="SUPFAM" id="SSF53448">
    <property type="entry name" value="Nucleotide-diphospho-sugar transferases"/>
    <property type="match status" value="1"/>
</dbReference>
<dbReference type="InterPro" id="IPR002495">
    <property type="entry name" value="Glyco_trans_8"/>
</dbReference>
<accession>A0ABU5EV34</accession>
<evidence type="ECO:0000313" key="4">
    <source>
        <dbReference type="EMBL" id="MDY3558315.1"/>
    </source>
</evidence>
<dbReference type="RefSeq" id="WP_320685253.1">
    <property type="nucleotide sequence ID" value="NZ_JAXBLV010000024.1"/>
</dbReference>
<keyword evidence="3" id="KW-0479">Metal-binding</keyword>
<proteinExistence type="predicted"/>
<dbReference type="InterPro" id="IPR029044">
    <property type="entry name" value="Nucleotide-diphossugar_trans"/>
</dbReference>
<dbReference type="InterPro" id="IPR050748">
    <property type="entry name" value="Glycosyltrans_8_dom-fam"/>
</dbReference>
<dbReference type="CDD" id="cd04194">
    <property type="entry name" value="GT8_A4GalT_like"/>
    <property type="match status" value="1"/>
</dbReference>
<evidence type="ECO:0000256" key="2">
    <source>
        <dbReference type="ARBA" id="ARBA00022679"/>
    </source>
</evidence>
<dbReference type="Gene3D" id="3.90.550.10">
    <property type="entry name" value="Spore Coat Polysaccharide Biosynthesis Protein SpsA, Chain A"/>
    <property type="match status" value="1"/>
</dbReference>
<evidence type="ECO:0000313" key="5">
    <source>
        <dbReference type="Proteomes" id="UP001272242"/>
    </source>
</evidence>
<keyword evidence="2" id="KW-0808">Transferase</keyword>
<keyword evidence="5" id="KW-1185">Reference proteome</keyword>
<sequence length="320" mass="36312">MSDDRIVIVSGADEAYALPLAVTLFSVAERLRPTEAADIYVLDGGFTERSRDRFRRVLAATGRDVTIKFLQPQLKLLEGVPPGRMGAMAYLRVLIPDSLPPEITHAIYLDSDLLVQDSLADLWHERSEAHAIAAVPDYGGPQVSSPACLPNWSELGLPPDAPYINTGVLVMNLKWWRSENVGRRILDHSIRFRELNRYADQDGVNAVLCRECKTIDLRWNVPAYLEFDSVFAITDASWVKDLVAPQREERLDRGAIVHFIGNRKPWKRGLASRMQRRWLAAMARSGWFAGDPFGRLRLSLPIWADYRLRGAVRLARRLRR</sequence>
<comment type="caution">
    <text evidence="4">The sequence shown here is derived from an EMBL/GenBank/DDBJ whole genome shotgun (WGS) entry which is preliminary data.</text>
</comment>
<gene>
    <name evidence="4" type="ORF">R5W23_005010</name>
</gene>
<dbReference type="PANTHER" id="PTHR13778">
    <property type="entry name" value="GLYCOSYLTRANSFERASE 8 DOMAIN-CONTAINING PROTEIN"/>
    <property type="match status" value="1"/>
</dbReference>
<name>A0ABU5EV34_9BACT</name>
<keyword evidence="1" id="KW-0328">Glycosyltransferase</keyword>
<dbReference type="PANTHER" id="PTHR13778:SF47">
    <property type="entry name" value="LIPOPOLYSACCHARIDE 1,3-GALACTOSYLTRANSFERASE"/>
    <property type="match status" value="1"/>
</dbReference>
<dbReference type="Proteomes" id="UP001272242">
    <property type="component" value="Unassembled WGS sequence"/>
</dbReference>
<dbReference type="EMBL" id="JAXBLV010000024">
    <property type="protein sequence ID" value="MDY3558315.1"/>
    <property type="molecule type" value="Genomic_DNA"/>
</dbReference>
<reference evidence="5" key="1">
    <citation type="journal article" date="2023" name="Mar. Drugs">
        <title>Gemmata algarum, a Novel Planctomycete Isolated from an Algal Mat, Displays Antimicrobial Activity.</title>
        <authorList>
            <person name="Kumar G."/>
            <person name="Kallscheuer N."/>
            <person name="Kashif M."/>
            <person name="Ahamad S."/>
            <person name="Jagadeeshwari U."/>
            <person name="Pannikurungottu S."/>
            <person name="Haufschild T."/>
            <person name="Kabuu M."/>
            <person name="Sasikala C."/>
            <person name="Jogler C."/>
            <person name="Ramana C."/>
        </authorList>
    </citation>
    <scope>NUCLEOTIDE SEQUENCE [LARGE SCALE GENOMIC DNA]</scope>
    <source>
        <strain evidence="5">JC673</strain>
    </source>
</reference>
<evidence type="ECO:0000256" key="1">
    <source>
        <dbReference type="ARBA" id="ARBA00022676"/>
    </source>
</evidence>